<reference evidence="1" key="1">
    <citation type="submission" date="2021-06" db="EMBL/GenBank/DDBJ databases">
        <title>Parelaphostrongylus tenuis whole genome reference sequence.</title>
        <authorList>
            <person name="Garwood T.J."/>
            <person name="Larsen P.A."/>
            <person name="Fountain-Jones N.M."/>
            <person name="Garbe J.R."/>
            <person name="Macchietto M.G."/>
            <person name="Kania S.A."/>
            <person name="Gerhold R.W."/>
            <person name="Richards J.E."/>
            <person name="Wolf T.M."/>
        </authorList>
    </citation>
    <scope>NUCLEOTIDE SEQUENCE</scope>
    <source>
        <strain evidence="1">MNPRO001-30</strain>
        <tissue evidence="1">Meninges</tissue>
    </source>
</reference>
<gene>
    <name evidence="1" type="ORF">KIN20_009468</name>
</gene>
<comment type="caution">
    <text evidence="1">The sequence shown here is derived from an EMBL/GenBank/DDBJ whole genome shotgun (WGS) entry which is preliminary data.</text>
</comment>
<name>A0AAD5M6F0_PARTN</name>
<dbReference type="AlphaFoldDB" id="A0AAD5M6F0"/>
<accession>A0AAD5M6F0</accession>
<dbReference type="EMBL" id="JAHQIW010001571">
    <property type="protein sequence ID" value="KAJ1352952.1"/>
    <property type="molecule type" value="Genomic_DNA"/>
</dbReference>
<evidence type="ECO:0000313" key="1">
    <source>
        <dbReference type="EMBL" id="KAJ1352952.1"/>
    </source>
</evidence>
<dbReference type="Proteomes" id="UP001196413">
    <property type="component" value="Unassembled WGS sequence"/>
</dbReference>
<organism evidence="1 2">
    <name type="scientific">Parelaphostrongylus tenuis</name>
    <name type="common">Meningeal worm</name>
    <dbReference type="NCBI Taxonomy" id="148309"/>
    <lineage>
        <taxon>Eukaryota</taxon>
        <taxon>Metazoa</taxon>
        <taxon>Ecdysozoa</taxon>
        <taxon>Nematoda</taxon>
        <taxon>Chromadorea</taxon>
        <taxon>Rhabditida</taxon>
        <taxon>Rhabditina</taxon>
        <taxon>Rhabditomorpha</taxon>
        <taxon>Strongyloidea</taxon>
        <taxon>Metastrongylidae</taxon>
        <taxon>Parelaphostrongylus</taxon>
    </lineage>
</organism>
<proteinExistence type="predicted"/>
<evidence type="ECO:0000313" key="2">
    <source>
        <dbReference type="Proteomes" id="UP001196413"/>
    </source>
</evidence>
<protein>
    <submittedName>
        <fullName evidence="1">Uncharacterized protein</fullName>
    </submittedName>
</protein>
<sequence length="53" mass="6032">MISEHRHECVEKQRPPDQVCSCFIMTECASTCFPAIMRATSENVVGELIRDCE</sequence>
<keyword evidence="2" id="KW-1185">Reference proteome</keyword>